<evidence type="ECO:0000256" key="4">
    <source>
        <dbReference type="ARBA" id="ARBA00023134"/>
    </source>
</evidence>
<dbReference type="Pfam" id="PF01983">
    <property type="entry name" value="CofC"/>
    <property type="match status" value="1"/>
</dbReference>
<dbReference type="RefSeq" id="WP_252953193.1">
    <property type="nucleotide sequence ID" value="NZ_JAFIRR010000063.1"/>
</dbReference>
<sequence length="220" mass="22736">MNGNTTPIWAVLPVKELEGAKQRLSPRLSSAQRQALMRLMIGEVLAALAGARGLAGIALVTLDPWATEQAKRLGARVITEGARDGHTGSVTAAARILAAEGQGMLALPGDIPAITAAEVEALLAAHGAAPAFTIAPAHDLQGSNAIILTPPLAVPLRFGEDSYYPHLAAARARGIEPRIVPLPGIAMDIDNPADLDALARLPEAAGTRSLAWLRAEGLVA</sequence>
<name>A0ABT1D6F2_9PROT</name>
<evidence type="ECO:0000256" key="5">
    <source>
        <dbReference type="HAMAP-Rule" id="MF_02114"/>
    </source>
</evidence>
<dbReference type="Gene3D" id="3.90.550.10">
    <property type="entry name" value="Spore Coat Polysaccharide Biosynthesis Protein SpsA, Chain A"/>
    <property type="match status" value="1"/>
</dbReference>
<comment type="caution">
    <text evidence="6">The sequence shown here is derived from an EMBL/GenBank/DDBJ whole genome shotgun (WGS) entry which is preliminary data.</text>
</comment>
<evidence type="ECO:0000313" key="7">
    <source>
        <dbReference type="Proteomes" id="UP001523392"/>
    </source>
</evidence>
<accession>A0ABT1D6F2</accession>
<keyword evidence="1 5" id="KW-0808">Transferase</keyword>
<dbReference type="SUPFAM" id="SSF53448">
    <property type="entry name" value="Nucleotide-diphospho-sugar transferases"/>
    <property type="match status" value="1"/>
</dbReference>
<evidence type="ECO:0000256" key="3">
    <source>
        <dbReference type="ARBA" id="ARBA00022741"/>
    </source>
</evidence>
<comment type="similarity">
    <text evidence="5">Belongs to the CofC family.</text>
</comment>
<dbReference type="PANTHER" id="PTHR40392:SF1">
    <property type="entry name" value="2-PHOSPHO-L-LACTATE GUANYLYLTRANSFERASE"/>
    <property type="match status" value="1"/>
</dbReference>
<dbReference type="EMBL" id="JAFIRR010000063">
    <property type="protein sequence ID" value="MCO6416580.1"/>
    <property type="molecule type" value="Genomic_DNA"/>
</dbReference>
<comment type="pathway">
    <text evidence="5">Cofactor biosynthesis; coenzyme F420 biosynthesis.</text>
</comment>
<reference evidence="6 7" key="1">
    <citation type="submission" date="2021-12" db="EMBL/GenBank/DDBJ databases">
        <title>Siccirubricoccus leaddurans sp. nov., a high concentration Zn2+ tolerance bacterium.</title>
        <authorList>
            <person name="Cao Y."/>
        </authorList>
    </citation>
    <scope>NUCLEOTIDE SEQUENCE [LARGE SCALE GENOMIC DNA]</scope>
    <source>
        <strain evidence="6 7">KC 17139</strain>
    </source>
</reference>
<organism evidence="6 7">
    <name type="scientific">Siccirubricoccus soli</name>
    <dbReference type="NCBI Taxonomy" id="2899147"/>
    <lineage>
        <taxon>Bacteria</taxon>
        <taxon>Pseudomonadati</taxon>
        <taxon>Pseudomonadota</taxon>
        <taxon>Alphaproteobacteria</taxon>
        <taxon>Acetobacterales</taxon>
        <taxon>Roseomonadaceae</taxon>
        <taxon>Siccirubricoccus</taxon>
    </lineage>
</organism>
<dbReference type="Proteomes" id="UP001523392">
    <property type="component" value="Unassembled WGS sequence"/>
</dbReference>
<comment type="function">
    <text evidence="5">Guanylyltransferase that catalyzes the activation of (2R)-3-phosphoglycerate (3PG) as 3-[(R)-glyceryl]-diphospho-5'-guanosine, via the condensation of 3PG with GTP. It is involved in the biosynthesis of a derivative of the hydride carrier cofactor coenzyme F420, 3PG-F420.</text>
</comment>
<evidence type="ECO:0000256" key="2">
    <source>
        <dbReference type="ARBA" id="ARBA00022695"/>
    </source>
</evidence>
<dbReference type="GO" id="GO:0043814">
    <property type="term" value="F:phospholactate guanylyltransferase activity"/>
    <property type="evidence" value="ECO:0007669"/>
    <property type="project" value="UniProtKB-EC"/>
</dbReference>
<keyword evidence="4 5" id="KW-0342">GTP-binding</keyword>
<dbReference type="EC" id="2.7.7.106" evidence="5"/>
<dbReference type="InterPro" id="IPR002835">
    <property type="entry name" value="CofC"/>
</dbReference>
<comment type="catalytic activity">
    <reaction evidence="5">
        <text>(2R)-3-phosphoglycerate + GTP + H(+) = 3-[(R)-glyceryl]-diphospho-5'-guanosine + diphosphate</text>
        <dbReference type="Rhea" id="RHEA:63440"/>
        <dbReference type="ChEBI" id="CHEBI:15378"/>
        <dbReference type="ChEBI" id="CHEBI:33019"/>
        <dbReference type="ChEBI" id="CHEBI:37565"/>
        <dbReference type="ChEBI" id="CHEBI:58272"/>
        <dbReference type="ChEBI" id="CHEBI:147306"/>
        <dbReference type="EC" id="2.7.7.106"/>
    </reaction>
</comment>
<proteinExistence type="inferred from homology"/>
<keyword evidence="2 5" id="KW-0548">Nucleotidyltransferase</keyword>
<keyword evidence="7" id="KW-1185">Reference proteome</keyword>
<dbReference type="HAMAP" id="MF_02114">
    <property type="entry name" value="CofC"/>
    <property type="match status" value="1"/>
</dbReference>
<dbReference type="NCBIfam" id="TIGR03552">
    <property type="entry name" value="F420_cofC"/>
    <property type="match status" value="1"/>
</dbReference>
<dbReference type="InterPro" id="IPR029044">
    <property type="entry name" value="Nucleotide-diphossugar_trans"/>
</dbReference>
<evidence type="ECO:0000313" key="6">
    <source>
        <dbReference type="EMBL" id="MCO6416580.1"/>
    </source>
</evidence>
<keyword evidence="3 5" id="KW-0547">Nucleotide-binding</keyword>
<evidence type="ECO:0000256" key="1">
    <source>
        <dbReference type="ARBA" id="ARBA00022679"/>
    </source>
</evidence>
<gene>
    <name evidence="6" type="primary">cofC</name>
    <name evidence="5" type="synonym">fbiD</name>
    <name evidence="6" type="ORF">JYK14_10455</name>
</gene>
<protein>
    <recommendedName>
        <fullName evidence="5">3-phospho-D-glycerate guanylyltransferase</fullName>
        <shortName evidence="5">3PG guanylyltransferase</shortName>
        <ecNumber evidence="5">2.7.7.106</ecNumber>
    </recommendedName>
</protein>
<dbReference type="PANTHER" id="PTHR40392">
    <property type="entry name" value="2-PHOSPHO-L-LACTATE GUANYLYLTRANSFERASE"/>
    <property type="match status" value="1"/>
</dbReference>